<dbReference type="OrthoDB" id="15649at10239"/>
<name>A0A0E3D987_9CAUD</name>
<organism evidence="1 2">
    <name type="scientific">Bacillus phage BCP8-2</name>
    <dbReference type="NCBI Taxonomy" id="1129192"/>
    <lineage>
        <taxon>Viruses</taxon>
        <taxon>Duplodnaviria</taxon>
        <taxon>Heunggongvirae</taxon>
        <taxon>Uroviricota</taxon>
        <taxon>Caudoviricetes</taxon>
        <taxon>Herelleviridae</taxon>
        <taxon>Bastillevirinae</taxon>
        <taxon>Caeruleovirus</taxon>
        <taxon>Caeruleovirus BCP82</taxon>
    </lineage>
</organism>
<evidence type="ECO:0000313" key="2">
    <source>
        <dbReference type="Proteomes" id="UP000033014"/>
    </source>
</evidence>
<dbReference type="KEGG" id="vg:24723295"/>
<reference evidence="1 2" key="2">
    <citation type="journal article" date="2015" name="Arch. Virol.">
        <title>Complete genome sequence analysis and identification of putative metallo-beta-lactamase and SpoIIIE homologs in Bacillus cereus group phage BCP8-2, a new member of the proposed Bastille-like group.</title>
        <authorList>
            <person name="Asare P.T."/>
            <person name="Bandara N."/>
            <person name="Jeong T.Y."/>
            <person name="Ryu S."/>
            <person name="Klumpp J."/>
            <person name="Kim K.P."/>
        </authorList>
    </citation>
    <scope>NUCLEOTIDE SEQUENCE [LARGE SCALE GENOMIC DNA]</scope>
    <source>
        <strain evidence="1">BCP8-2</strain>
    </source>
</reference>
<dbReference type="Proteomes" id="UP000033014">
    <property type="component" value="Segment"/>
</dbReference>
<dbReference type="RefSeq" id="YP_009149592.1">
    <property type="nucleotide sequence ID" value="NC_027355.1"/>
</dbReference>
<sequence length="118" mass="13810">MNVVGNKHQPNLKAEFRDLVGNMINSNRSSYHMYSIHRLLSLGLLIDFTFKYIEAEQSDWVRIELDLQEYGKVVFAINTDSEYGQIEDEDGKEVLVHFMENYDTGCDRIEKRRSIFGI</sequence>
<accession>A0A0E3D987</accession>
<keyword evidence="2" id="KW-1185">Reference proteome</keyword>
<protein>
    <submittedName>
        <fullName evidence="1">Uncharacterized protein</fullName>
    </submittedName>
</protein>
<proteinExistence type="predicted"/>
<evidence type="ECO:0000313" key="1">
    <source>
        <dbReference type="EMBL" id="AHJ87069.1"/>
    </source>
</evidence>
<reference evidence="2" key="1">
    <citation type="submission" date="2014-01" db="EMBL/GenBank/DDBJ databases">
        <title>Genomic and Proteomic Analysis of Broad Host Range Virulent Bacillus Group Phage BCP8-2 Leading To the Creation of New Genus within Myoviruses.</title>
        <authorList>
            <person name="Bandara N."/>
            <person name="Asare P.T."/>
            <person name="Kim K.P."/>
        </authorList>
    </citation>
    <scope>NUCLEOTIDE SEQUENCE [LARGE SCALE GENOMIC DNA]</scope>
</reference>
<dbReference type="GeneID" id="24723295"/>
<dbReference type="EMBL" id="KJ081346">
    <property type="protein sequence ID" value="AHJ87069.1"/>
    <property type="molecule type" value="Genomic_DNA"/>
</dbReference>
<gene>
    <name evidence="1" type="ORF">BCP8-2_031</name>
</gene>